<name>A0ABY5RA48_9MOLU</name>
<sequence length="96" mass="11445">MVNLKDKDREIELQTTDGKKIIGHILFHYEDSGYKFVYYVVEDVIYVQKENEIGKLEDLLDDEYEIAEKILEAFLEENEVIDENDNSEIRLKKQDE</sequence>
<proteinExistence type="predicted"/>
<organism evidence="1 2">
    <name type="scientific">Mycoplasma iguanae</name>
    <dbReference type="NCBI Taxonomy" id="292461"/>
    <lineage>
        <taxon>Bacteria</taxon>
        <taxon>Bacillati</taxon>
        <taxon>Mycoplasmatota</taxon>
        <taxon>Mollicutes</taxon>
        <taxon>Mycoplasmataceae</taxon>
        <taxon>Mycoplasma</taxon>
    </lineage>
</organism>
<accession>A0ABY5RA48</accession>
<evidence type="ECO:0000313" key="2">
    <source>
        <dbReference type="Proteomes" id="UP001059252"/>
    </source>
</evidence>
<dbReference type="RefSeq" id="WP_258210811.1">
    <property type="nucleotide sequence ID" value="NZ_CP102734.1"/>
</dbReference>
<dbReference type="Proteomes" id="UP001059252">
    <property type="component" value="Chromosome"/>
</dbReference>
<dbReference type="EMBL" id="CP102734">
    <property type="protein sequence ID" value="UVD81637.1"/>
    <property type="molecule type" value="Genomic_DNA"/>
</dbReference>
<protein>
    <recommendedName>
        <fullName evidence="3">DUF1292 domain-containing protein</fullName>
    </recommendedName>
</protein>
<reference evidence="1" key="1">
    <citation type="submission" date="2022-08" db="EMBL/GenBank/DDBJ databases">
        <title>Complete genome of Mycoplasma iguanae type strain 2327.</title>
        <authorList>
            <person name="Spergser J."/>
        </authorList>
    </citation>
    <scope>NUCLEOTIDE SEQUENCE</scope>
    <source>
        <strain evidence="1">2327</strain>
    </source>
</reference>
<gene>
    <name evidence="1" type="ORF">NV226_02840</name>
</gene>
<keyword evidence="2" id="KW-1185">Reference proteome</keyword>
<evidence type="ECO:0008006" key="3">
    <source>
        <dbReference type="Google" id="ProtNLM"/>
    </source>
</evidence>
<evidence type="ECO:0000313" key="1">
    <source>
        <dbReference type="EMBL" id="UVD81637.1"/>
    </source>
</evidence>